<feature type="domain" description="DUF83" evidence="1">
    <location>
        <begin position="119"/>
        <end position="204"/>
    </location>
</feature>
<dbReference type="EMBL" id="QZJW01000011">
    <property type="protein sequence ID" value="RJO61759.1"/>
    <property type="molecule type" value="Genomic_DNA"/>
</dbReference>
<evidence type="ECO:0000259" key="3">
    <source>
        <dbReference type="Pfam" id="PF13482"/>
    </source>
</evidence>
<dbReference type="AlphaFoldDB" id="A0A419DF68"/>
<evidence type="ECO:0000313" key="4">
    <source>
        <dbReference type="EMBL" id="RJO61759.1"/>
    </source>
</evidence>
<dbReference type="PANTHER" id="PTHR33678:SF2">
    <property type="match status" value="1"/>
</dbReference>
<dbReference type="Pfam" id="PF13482">
    <property type="entry name" value="RNase_H_2"/>
    <property type="match status" value="1"/>
</dbReference>
<accession>A0A419DF68</accession>
<reference evidence="4 5" key="1">
    <citation type="journal article" date="2017" name="ISME J.">
        <title>Energy and carbon metabolisms in a deep terrestrial subsurface fluid microbial community.</title>
        <authorList>
            <person name="Momper L."/>
            <person name="Jungbluth S.P."/>
            <person name="Lee M.D."/>
            <person name="Amend J.P."/>
        </authorList>
    </citation>
    <scope>NUCLEOTIDE SEQUENCE [LARGE SCALE GENOMIC DNA]</scope>
    <source>
        <strain evidence="4">SURF_29</strain>
    </source>
</reference>
<dbReference type="Pfam" id="PF03050">
    <property type="entry name" value="DDE_Tnp_IS66"/>
    <property type="match status" value="1"/>
</dbReference>
<gene>
    <name evidence="4" type="ORF">C4544_01830</name>
</gene>
<evidence type="ECO:0000259" key="1">
    <source>
        <dbReference type="Pfam" id="PF01930"/>
    </source>
</evidence>
<dbReference type="Gene3D" id="3.90.320.10">
    <property type="match status" value="1"/>
</dbReference>
<dbReference type="InterPro" id="IPR022765">
    <property type="entry name" value="Dna2/Cas4_DUF83"/>
</dbReference>
<proteinExistence type="predicted"/>
<protein>
    <submittedName>
        <fullName evidence="4">TM0106 family RecB-like putative nuclease</fullName>
    </submittedName>
</protein>
<dbReference type="InterPro" id="IPR019993">
    <property type="entry name" value="RecB_nuclease_TM0106_put"/>
</dbReference>
<comment type="caution">
    <text evidence="4">The sequence shown here is derived from an EMBL/GenBank/DDBJ whole genome shotgun (WGS) entry which is preliminary data.</text>
</comment>
<dbReference type="Pfam" id="PF01930">
    <property type="entry name" value="Cas_Cas4"/>
    <property type="match status" value="1"/>
</dbReference>
<dbReference type="InterPro" id="IPR004291">
    <property type="entry name" value="Transposase_IS66_central"/>
</dbReference>
<dbReference type="InterPro" id="IPR052344">
    <property type="entry name" value="Transposase-related"/>
</dbReference>
<dbReference type="InterPro" id="IPR011604">
    <property type="entry name" value="PDDEXK-like_dom_sf"/>
</dbReference>
<organism evidence="4 5">
    <name type="scientific">candidate division WS5 bacterium</name>
    <dbReference type="NCBI Taxonomy" id="2093353"/>
    <lineage>
        <taxon>Bacteria</taxon>
        <taxon>candidate division WS5</taxon>
    </lineage>
</organism>
<dbReference type="NCBIfam" id="TIGR03491">
    <property type="entry name" value="TM0106 family RecB-like putative nuclease"/>
    <property type="match status" value="1"/>
</dbReference>
<evidence type="ECO:0000313" key="5">
    <source>
        <dbReference type="Proteomes" id="UP000285655"/>
    </source>
</evidence>
<evidence type="ECO:0000259" key="2">
    <source>
        <dbReference type="Pfam" id="PF03050"/>
    </source>
</evidence>
<dbReference type="Proteomes" id="UP000285655">
    <property type="component" value="Unassembled WGS sequence"/>
</dbReference>
<sequence length="912" mass="105964">MPVPISDWLFGDYLKCKYKAFRKLSGESRVKSDFEKYQDENHAEYCQRARVRLLIAGGGTTPHAVNSTFKEIKKQTISVAVGISISNDKYSLILNAAELASQSSPGKPLYNPIIFLPHQKISKQHKLLLAFYGSALGHEQKIEPASGRIIFGDNLYSTKVQLTSLLKTVHKIEKEITNMIDKQTAPPLRLNDHCKTCEFQDICYVTAKEKDDLSLMKGLSVKEIDQLNKRGIFTVTQYSYTFRPRRAKKTASRQILKYHHSLNALAIRTQTIYIAGKPEIPAVTTRVYLDVEGIPDENFYYLIGLVIDDGKSVSSHSFWANDKSGENIIWGSFLEKMEALKDFVLFHYGSYETKFLKQMDGQYGGSSELLERIKSHSFNVLSAIYGHIYFPTYSNGLKSIASLLGFKWTDHNASGLMSLLWRQQCEASGNDIFKQKLITYNNEDCQALRTIVNYLEGLSTTNNSVQYRTKHTDQIKRDKPYDIFRENNFCFPDLEKINRCAYFDYQRDKVYARISPLHRKSITKKAHKFKRNHKVNQTINLSRPKKCPQCNAMIPYRHANYSKIVYDIKMHESGIKRWVIKYIFSRFRCKKCSKAFVPTIYKEATASKYGQHLMAWVIYQHIGRLKSQHGIIEDLQEIFKYHFPMSIFGDFKTRAASCYKSDYNELWSALLNGTLLHVDETKVNVRGMTNYVWAFTNIDTVYYMHTNTREGDFLKEKLSGFKGVFVSDFYTTYDSISCVQQKCLIHLIRDMNEDILRSPFDLEMKELGKDFTALLTPIIETIDKYGLKKRHLHLHERSVLRFFKKIEGREYSSELAKNFRRRMVKYRDKLFPFLFYDGIPWNNNNAEHAIKRFVFLRNVINGQSTEESIKENLVLLSICETLRLRNASFFNFLLSGDTDIDKFLERKTNRLA</sequence>
<dbReference type="InterPro" id="IPR038720">
    <property type="entry name" value="YprB_RNase_H-like_dom"/>
</dbReference>
<feature type="domain" description="Transposase IS66 central" evidence="2">
    <location>
        <begin position="608"/>
        <end position="867"/>
    </location>
</feature>
<dbReference type="PANTHER" id="PTHR33678">
    <property type="entry name" value="BLL1576 PROTEIN"/>
    <property type="match status" value="1"/>
</dbReference>
<feature type="domain" description="YprB ribonuclease H-like" evidence="3">
    <location>
        <begin position="287"/>
        <end position="455"/>
    </location>
</feature>
<name>A0A419DF68_9BACT</name>